<sequence length="71" mass="7750">MIANNYLNTQQNPDSLAQDLVIHLEDDELELFQSELTAFFASIPYTPCAARKMSPNANAISIILSTSCSAS</sequence>
<organism evidence="1">
    <name type="scientific">gut metagenome</name>
    <dbReference type="NCBI Taxonomy" id="749906"/>
    <lineage>
        <taxon>unclassified sequences</taxon>
        <taxon>metagenomes</taxon>
        <taxon>organismal metagenomes</taxon>
    </lineage>
</organism>
<protein>
    <submittedName>
        <fullName evidence="1">Uncharacterized protein</fullName>
    </submittedName>
</protein>
<accession>J9D403</accession>
<comment type="caution">
    <text evidence="1">The sequence shown here is derived from an EMBL/GenBank/DDBJ whole genome shotgun (WGS) entry which is preliminary data.</text>
</comment>
<reference evidence="1" key="1">
    <citation type="journal article" date="2012" name="PLoS ONE">
        <title>Gene sets for utilization of primary and secondary nutrition supplies in the distal gut of endangered iberian lynx.</title>
        <authorList>
            <person name="Alcaide M."/>
            <person name="Messina E."/>
            <person name="Richter M."/>
            <person name="Bargiela R."/>
            <person name="Peplies J."/>
            <person name="Huws S.A."/>
            <person name="Newbold C.J."/>
            <person name="Golyshin P.N."/>
            <person name="Simon M.A."/>
            <person name="Lopez G."/>
            <person name="Yakimov M.M."/>
            <person name="Ferrer M."/>
        </authorList>
    </citation>
    <scope>NUCLEOTIDE SEQUENCE</scope>
</reference>
<gene>
    <name evidence="1" type="ORF">EVA_04496</name>
</gene>
<evidence type="ECO:0000313" key="1">
    <source>
        <dbReference type="EMBL" id="EJX07396.1"/>
    </source>
</evidence>
<dbReference type="AlphaFoldDB" id="J9D403"/>
<dbReference type="EMBL" id="AMCI01000887">
    <property type="protein sequence ID" value="EJX07396.1"/>
    <property type="molecule type" value="Genomic_DNA"/>
</dbReference>
<proteinExistence type="predicted"/>
<name>J9D403_9ZZZZ</name>